<dbReference type="PANTHER" id="PTHR10272:SF0">
    <property type="entry name" value="PLATELET-ACTIVATING FACTOR ACETYLHYDROLASE"/>
    <property type="match status" value="1"/>
</dbReference>
<name>A0A916XI55_9HYPH</name>
<dbReference type="SUPFAM" id="SSF53474">
    <property type="entry name" value="alpha/beta-Hydrolases"/>
    <property type="match status" value="1"/>
</dbReference>
<dbReference type="GO" id="GO:0003847">
    <property type="term" value="F:1-alkyl-2-acetylglycerophosphocholine esterase activity"/>
    <property type="evidence" value="ECO:0007669"/>
    <property type="project" value="TreeGrafter"/>
</dbReference>
<protein>
    <recommendedName>
        <fullName evidence="6">Dienelactone hydrolase</fullName>
    </recommendedName>
</protein>
<dbReference type="GO" id="GO:0016042">
    <property type="term" value="P:lipid catabolic process"/>
    <property type="evidence" value="ECO:0007669"/>
    <property type="project" value="UniProtKB-KW"/>
</dbReference>
<reference evidence="4" key="1">
    <citation type="journal article" date="2014" name="Int. J. Syst. Evol. Microbiol.">
        <title>Complete genome sequence of Corynebacterium casei LMG S-19264T (=DSM 44701T), isolated from a smear-ripened cheese.</title>
        <authorList>
            <consortium name="US DOE Joint Genome Institute (JGI-PGF)"/>
            <person name="Walter F."/>
            <person name="Albersmeier A."/>
            <person name="Kalinowski J."/>
            <person name="Ruckert C."/>
        </authorList>
    </citation>
    <scope>NUCLEOTIDE SEQUENCE</scope>
    <source>
        <strain evidence="4">CGMCC 1.12919</strain>
    </source>
</reference>
<evidence type="ECO:0008006" key="6">
    <source>
        <dbReference type="Google" id="ProtNLM"/>
    </source>
</evidence>
<dbReference type="EMBL" id="BMGG01000006">
    <property type="protein sequence ID" value="GGC72217.1"/>
    <property type="molecule type" value="Genomic_DNA"/>
</dbReference>
<evidence type="ECO:0000313" key="5">
    <source>
        <dbReference type="Proteomes" id="UP000637002"/>
    </source>
</evidence>
<organism evidence="4 5">
    <name type="scientific">Chelatococcus reniformis</name>
    <dbReference type="NCBI Taxonomy" id="1494448"/>
    <lineage>
        <taxon>Bacteria</taxon>
        <taxon>Pseudomonadati</taxon>
        <taxon>Pseudomonadota</taxon>
        <taxon>Alphaproteobacteria</taxon>
        <taxon>Hyphomicrobiales</taxon>
        <taxon>Chelatococcaceae</taxon>
        <taxon>Chelatococcus</taxon>
    </lineage>
</organism>
<sequence>MATVWTNRGALIAAGAATVAFVAAAWPGTFAMYAHALRASTVIASSLVSRLGTLVAPPGADVIHITQILAADRGEDRLPITVDVWSSSTQAPAPPAPSMNGTTGPLRTLLLYTAGGAHTRADNAATAAALARRGYTVVALDDIERAPEHEARRIEPLSFDFSSAEGYERTLRRSDAKVHQQAIRLVETLNLLTAQSRRPGAPAWMTGLRLDAVGAFGWSLGGATAAEASILDSRVRAAANLDGWLFGQAARGRVRVPYMLVMSDYPIPSDNELDDPVASRRYEARLTRRDLTEERRLIGRPGSLGLRLPHAVHENLSDSALGLAFWRTWFRVDPIRAKALVNGCLDAFFDHHLKGAAPRGCLDEAYAAQGIQRLTTIEWPGAGTATAPI</sequence>
<keyword evidence="2" id="KW-0442">Lipid degradation</keyword>
<keyword evidence="5" id="KW-1185">Reference proteome</keyword>
<keyword evidence="3" id="KW-0443">Lipid metabolism</keyword>
<dbReference type="InterPro" id="IPR029058">
    <property type="entry name" value="AB_hydrolase_fold"/>
</dbReference>
<evidence type="ECO:0000256" key="1">
    <source>
        <dbReference type="ARBA" id="ARBA00022801"/>
    </source>
</evidence>
<dbReference type="Gene3D" id="3.40.50.1820">
    <property type="entry name" value="alpha/beta hydrolase"/>
    <property type="match status" value="1"/>
</dbReference>
<reference evidence="4" key="2">
    <citation type="submission" date="2020-09" db="EMBL/GenBank/DDBJ databases">
        <authorList>
            <person name="Sun Q."/>
            <person name="Zhou Y."/>
        </authorList>
    </citation>
    <scope>NUCLEOTIDE SEQUENCE</scope>
    <source>
        <strain evidence="4">CGMCC 1.12919</strain>
    </source>
</reference>
<comment type="caution">
    <text evidence="4">The sequence shown here is derived from an EMBL/GenBank/DDBJ whole genome shotgun (WGS) entry which is preliminary data.</text>
</comment>
<dbReference type="Proteomes" id="UP000637002">
    <property type="component" value="Unassembled WGS sequence"/>
</dbReference>
<evidence type="ECO:0000256" key="2">
    <source>
        <dbReference type="ARBA" id="ARBA00022963"/>
    </source>
</evidence>
<evidence type="ECO:0000313" key="4">
    <source>
        <dbReference type="EMBL" id="GGC72217.1"/>
    </source>
</evidence>
<dbReference type="AlphaFoldDB" id="A0A916XI55"/>
<keyword evidence="1" id="KW-0378">Hydrolase</keyword>
<proteinExistence type="predicted"/>
<gene>
    <name evidence="4" type="ORF">GCM10010994_33270</name>
</gene>
<accession>A0A916XI55</accession>
<dbReference type="PANTHER" id="PTHR10272">
    <property type="entry name" value="PLATELET-ACTIVATING FACTOR ACETYLHYDROLASE"/>
    <property type="match status" value="1"/>
</dbReference>
<evidence type="ECO:0000256" key="3">
    <source>
        <dbReference type="ARBA" id="ARBA00023098"/>
    </source>
</evidence>